<gene>
    <name evidence="1" type="ORF">GMARGA_LOCUS14213</name>
</gene>
<accession>A0ABN7V499</accession>
<keyword evidence="2" id="KW-1185">Reference proteome</keyword>
<dbReference type="Proteomes" id="UP000789901">
    <property type="component" value="Unassembled WGS sequence"/>
</dbReference>
<sequence length="139" mass="16135">MGLRKKTVEKENSGIIGYSVALKSLKNSLRLSENFLEELKIHLQCQIASFDPVRGSSIVPIYGITYDPKSYEYMVMLGPNPQKRPTTLEIKENFDFWRMYDNYDKNLNNVKNKELRQAILDFRAADEKLNISLTVKNKL</sequence>
<comment type="caution">
    <text evidence="1">The sequence shown here is derived from an EMBL/GenBank/DDBJ whole genome shotgun (WGS) entry which is preliminary data.</text>
</comment>
<organism evidence="1 2">
    <name type="scientific">Gigaspora margarita</name>
    <dbReference type="NCBI Taxonomy" id="4874"/>
    <lineage>
        <taxon>Eukaryota</taxon>
        <taxon>Fungi</taxon>
        <taxon>Fungi incertae sedis</taxon>
        <taxon>Mucoromycota</taxon>
        <taxon>Glomeromycotina</taxon>
        <taxon>Glomeromycetes</taxon>
        <taxon>Diversisporales</taxon>
        <taxon>Gigasporaceae</taxon>
        <taxon>Gigaspora</taxon>
    </lineage>
</organism>
<evidence type="ECO:0000313" key="2">
    <source>
        <dbReference type="Proteomes" id="UP000789901"/>
    </source>
</evidence>
<proteinExistence type="predicted"/>
<evidence type="ECO:0000313" key="1">
    <source>
        <dbReference type="EMBL" id="CAG8728955.1"/>
    </source>
</evidence>
<dbReference type="EMBL" id="CAJVQB010009323">
    <property type="protein sequence ID" value="CAG8728955.1"/>
    <property type="molecule type" value="Genomic_DNA"/>
</dbReference>
<name>A0ABN7V499_GIGMA</name>
<protein>
    <submittedName>
        <fullName evidence="1">18653_t:CDS:1</fullName>
    </submittedName>
</protein>
<reference evidence="1 2" key="1">
    <citation type="submission" date="2021-06" db="EMBL/GenBank/DDBJ databases">
        <authorList>
            <person name="Kallberg Y."/>
            <person name="Tangrot J."/>
            <person name="Rosling A."/>
        </authorList>
    </citation>
    <scope>NUCLEOTIDE SEQUENCE [LARGE SCALE GENOMIC DNA]</scope>
    <source>
        <strain evidence="1 2">120-4 pot B 10/14</strain>
    </source>
</reference>